<dbReference type="InterPro" id="IPR011910">
    <property type="entry name" value="RfaF"/>
</dbReference>
<organism evidence="9 10">
    <name type="scientific">Eiseniibacteriota bacterium</name>
    <dbReference type="NCBI Taxonomy" id="2212470"/>
    <lineage>
        <taxon>Bacteria</taxon>
        <taxon>Candidatus Eiseniibacteriota</taxon>
    </lineage>
</organism>
<dbReference type="NCBIfam" id="TIGR02195">
    <property type="entry name" value="heptsyl_trn_II"/>
    <property type="match status" value="1"/>
</dbReference>
<keyword evidence="3" id="KW-0808">Transferase</keyword>
<dbReference type="InterPro" id="IPR051199">
    <property type="entry name" value="LPS_LOS_Heptosyltrfase"/>
</dbReference>
<dbReference type="GO" id="GO:0009244">
    <property type="term" value="P:lipopolysaccharide core region biosynthetic process"/>
    <property type="evidence" value="ECO:0007669"/>
    <property type="project" value="TreeGrafter"/>
</dbReference>
<reference evidence="9" key="2">
    <citation type="journal article" date="2021" name="Microbiome">
        <title>Successional dynamics and alternative stable states in a saline activated sludge microbial community over 9 years.</title>
        <authorList>
            <person name="Wang Y."/>
            <person name="Ye J."/>
            <person name="Ju F."/>
            <person name="Liu L."/>
            <person name="Boyd J.A."/>
            <person name="Deng Y."/>
            <person name="Parks D.H."/>
            <person name="Jiang X."/>
            <person name="Yin X."/>
            <person name="Woodcroft B.J."/>
            <person name="Tyson G.W."/>
            <person name="Hugenholtz P."/>
            <person name="Polz M.F."/>
            <person name="Zhang T."/>
        </authorList>
    </citation>
    <scope>NUCLEOTIDE SEQUENCE</scope>
    <source>
        <strain evidence="9">HKST-UBA01</strain>
    </source>
</reference>
<comment type="catalytic activity">
    <reaction evidence="8">
        <text>an L-alpha-D-Hep-(1-&gt;5)-[alpha-Kdo-(2-&gt;4)]-alpha-Kdo-(2-&gt;6)-lipid A + ADP-L-glycero-beta-D-manno-heptose = an L-alpha-D-Hep-(1-&gt;3)-L-alpha-D-Hep-(1-&gt;5)-[alpha-Kdo-(2-&gt;4)]-alpha-Kdo-(2-&gt;6)-lipid A + ADP + H(+)</text>
        <dbReference type="Rhea" id="RHEA:74071"/>
        <dbReference type="ChEBI" id="CHEBI:15378"/>
        <dbReference type="ChEBI" id="CHEBI:61506"/>
        <dbReference type="ChEBI" id="CHEBI:193068"/>
        <dbReference type="ChEBI" id="CHEBI:193069"/>
        <dbReference type="ChEBI" id="CHEBI:456216"/>
        <dbReference type="EC" id="2.4.99.24"/>
    </reaction>
</comment>
<keyword evidence="2" id="KW-0328">Glycosyltransferase</keyword>
<evidence type="ECO:0000313" key="9">
    <source>
        <dbReference type="EMBL" id="MCA9728627.1"/>
    </source>
</evidence>
<dbReference type="NCBIfam" id="TIGR01662">
    <property type="entry name" value="HAD-SF-IIIA"/>
    <property type="match status" value="1"/>
</dbReference>
<dbReference type="GO" id="GO:0008713">
    <property type="term" value="F:ADP-heptose-lipopolysaccharide heptosyltransferase activity"/>
    <property type="evidence" value="ECO:0007669"/>
    <property type="project" value="UniProtKB-EC"/>
</dbReference>
<evidence type="ECO:0000256" key="7">
    <source>
        <dbReference type="ARBA" id="ARBA00044042"/>
    </source>
</evidence>
<dbReference type="EMBL" id="JAGQHR010000434">
    <property type="protein sequence ID" value="MCA9728627.1"/>
    <property type="molecule type" value="Genomic_DNA"/>
</dbReference>
<dbReference type="PANTHER" id="PTHR30160:SF7">
    <property type="entry name" value="ADP-HEPTOSE--LPS HEPTOSYLTRANSFERASE 2"/>
    <property type="match status" value="1"/>
</dbReference>
<dbReference type="InterPro" id="IPR036412">
    <property type="entry name" value="HAD-like_sf"/>
</dbReference>
<dbReference type="Pfam" id="PF01075">
    <property type="entry name" value="Glyco_transf_9"/>
    <property type="match status" value="1"/>
</dbReference>
<proteinExistence type="inferred from homology"/>
<evidence type="ECO:0000256" key="8">
    <source>
        <dbReference type="ARBA" id="ARBA00047503"/>
    </source>
</evidence>
<evidence type="ECO:0000256" key="4">
    <source>
        <dbReference type="ARBA" id="ARBA00022723"/>
    </source>
</evidence>
<evidence type="ECO:0000313" key="10">
    <source>
        <dbReference type="Proteomes" id="UP000697710"/>
    </source>
</evidence>
<dbReference type="CDD" id="cd07503">
    <property type="entry name" value="HAD_HisB-N"/>
    <property type="match status" value="1"/>
</dbReference>
<keyword evidence="4" id="KW-0479">Metal-binding</keyword>
<dbReference type="EC" id="2.4.99.24" evidence="7"/>
<dbReference type="SUPFAM" id="SSF56784">
    <property type="entry name" value="HAD-like"/>
    <property type="match status" value="1"/>
</dbReference>
<gene>
    <name evidence="9" type="primary">waaF</name>
    <name evidence="9" type="ORF">KC729_13140</name>
</gene>
<dbReference type="GO" id="GO:0046872">
    <property type="term" value="F:metal ion binding"/>
    <property type="evidence" value="ECO:0007669"/>
    <property type="project" value="UniProtKB-KW"/>
</dbReference>
<name>A0A956M133_UNCEI</name>
<dbReference type="InterPro" id="IPR006549">
    <property type="entry name" value="HAD-SF_hydro_IIIA"/>
</dbReference>
<evidence type="ECO:0000256" key="3">
    <source>
        <dbReference type="ARBA" id="ARBA00022679"/>
    </source>
</evidence>
<dbReference type="CDD" id="cd03789">
    <property type="entry name" value="GT9_LPS_heptosyltransferase"/>
    <property type="match status" value="1"/>
</dbReference>
<sequence>MSGRLLVRMPNWIGDAVMATPALLGLERALPEWKIAIQAIPRTWSLWEGLVGRFELLPPLPAVPGRGRTPVRIARELRRHRFDAALLFPPSFSSAVVPALAGIPIRVGWASELRRVLLTDPVSGRTRERHLRTQYLELAARLARKLEGGAVGAAPEGTRVPLTAEELERAHRWWEESGMDPARTIALAPGATYGETKRWPVPRYRELARLLLDEGWEILWVGGREETELAHGLVAELDAGPCCRSVAGAWGLRETLAGLSAVRGVVSNDSGALHLAQAAGVPVVGIFGSTSPAWTGPVGETQAVLYDGIACSPCFARTCPTEIECLGGIGVERVRSALARLTGPVFDAPRRGRPAILLDRDGTILTAVPYLNDPGQVSLLPGAAAGLRAFQEAGYALVVVTNQSAIARGMLDHTGLRIIHQRMEALLAEEGIVLTGIEVCPHHPEFTGACACRKPAPGMLRRAIHRFGLDPGASWMIGDSPSDLEAGRRGGLRPILVRTGYGRETEPSEPDVPAFDTLLEVAASVIPAHK</sequence>
<dbReference type="Pfam" id="PF13242">
    <property type="entry name" value="Hydrolase_like"/>
    <property type="match status" value="1"/>
</dbReference>
<comment type="similarity">
    <text evidence="6">Belongs to the glycosyltransferase 9 family.</text>
</comment>
<dbReference type="SUPFAM" id="SSF53756">
    <property type="entry name" value="UDP-Glycosyltransferase/glycogen phosphorylase"/>
    <property type="match status" value="1"/>
</dbReference>
<dbReference type="AlphaFoldDB" id="A0A956M133"/>
<dbReference type="GO" id="GO:0016791">
    <property type="term" value="F:phosphatase activity"/>
    <property type="evidence" value="ECO:0007669"/>
    <property type="project" value="InterPro"/>
</dbReference>
<accession>A0A956M133</accession>
<dbReference type="InterPro" id="IPR006543">
    <property type="entry name" value="Histidinol-phos"/>
</dbReference>
<dbReference type="NCBIfam" id="TIGR01656">
    <property type="entry name" value="Histidinol-ppas"/>
    <property type="match status" value="1"/>
</dbReference>
<keyword evidence="1" id="KW-0963">Cytoplasm</keyword>
<evidence type="ECO:0000256" key="2">
    <source>
        <dbReference type="ARBA" id="ARBA00022676"/>
    </source>
</evidence>
<dbReference type="Gene3D" id="3.40.50.2000">
    <property type="entry name" value="Glycogen Phosphorylase B"/>
    <property type="match status" value="2"/>
</dbReference>
<dbReference type="InterPro" id="IPR023214">
    <property type="entry name" value="HAD_sf"/>
</dbReference>
<evidence type="ECO:0000256" key="6">
    <source>
        <dbReference type="ARBA" id="ARBA00043995"/>
    </source>
</evidence>
<dbReference type="GO" id="GO:0005829">
    <property type="term" value="C:cytosol"/>
    <property type="evidence" value="ECO:0007669"/>
    <property type="project" value="TreeGrafter"/>
</dbReference>
<reference evidence="9" key="1">
    <citation type="submission" date="2020-04" db="EMBL/GenBank/DDBJ databases">
        <authorList>
            <person name="Zhang T."/>
        </authorList>
    </citation>
    <scope>NUCLEOTIDE SEQUENCE</scope>
    <source>
        <strain evidence="9">HKST-UBA01</strain>
    </source>
</reference>
<keyword evidence="5" id="KW-0378">Hydrolase</keyword>
<comment type="caution">
    <text evidence="9">The sequence shown here is derived from an EMBL/GenBank/DDBJ whole genome shotgun (WGS) entry which is preliminary data.</text>
</comment>
<evidence type="ECO:0000256" key="5">
    <source>
        <dbReference type="ARBA" id="ARBA00022801"/>
    </source>
</evidence>
<dbReference type="Proteomes" id="UP000697710">
    <property type="component" value="Unassembled WGS sequence"/>
</dbReference>
<evidence type="ECO:0000256" key="1">
    <source>
        <dbReference type="ARBA" id="ARBA00022490"/>
    </source>
</evidence>
<dbReference type="Gene3D" id="3.40.50.1000">
    <property type="entry name" value="HAD superfamily/HAD-like"/>
    <property type="match status" value="1"/>
</dbReference>
<dbReference type="InterPro" id="IPR002201">
    <property type="entry name" value="Glyco_trans_9"/>
</dbReference>
<dbReference type="PANTHER" id="PTHR30160">
    <property type="entry name" value="TETRAACYLDISACCHARIDE 4'-KINASE-RELATED"/>
    <property type="match status" value="1"/>
</dbReference>
<protein>
    <recommendedName>
        <fullName evidence="7">lipopolysaccharide heptosyltransferase II</fullName>
        <ecNumber evidence="7">2.4.99.24</ecNumber>
    </recommendedName>
</protein>